<accession>A0ABY5V9W6</accession>
<gene>
    <name evidence="1" type="ORF">NQ519_04910</name>
</gene>
<dbReference type="EMBL" id="CP102252">
    <property type="protein sequence ID" value="UWN66178.1"/>
    <property type="molecule type" value="Genomic_DNA"/>
</dbReference>
<proteinExistence type="predicted"/>
<dbReference type="Proteomes" id="UP001058267">
    <property type="component" value="Chromosome"/>
</dbReference>
<dbReference type="RefSeq" id="WP_154651044.1">
    <property type="nucleotide sequence ID" value="NZ_CP102252.1"/>
</dbReference>
<reference evidence="1" key="1">
    <citation type="journal article" date="2022" name="Cell">
        <title>Design, construction, and in vivo augmentation of a complex gut microbiome.</title>
        <authorList>
            <person name="Cheng A.G."/>
            <person name="Ho P.Y."/>
            <person name="Aranda-Diaz A."/>
            <person name="Jain S."/>
            <person name="Yu F.B."/>
            <person name="Meng X."/>
            <person name="Wang M."/>
            <person name="Iakiviak M."/>
            <person name="Nagashima K."/>
            <person name="Zhao A."/>
            <person name="Murugkar P."/>
            <person name="Patil A."/>
            <person name="Atabakhsh K."/>
            <person name="Weakley A."/>
            <person name="Yan J."/>
            <person name="Brumbaugh A.R."/>
            <person name="Higginbottom S."/>
            <person name="Dimas A."/>
            <person name="Shiver A.L."/>
            <person name="Deutschbauer A."/>
            <person name="Neff N."/>
            <person name="Sonnenburg J.L."/>
            <person name="Huang K.C."/>
            <person name="Fischbach M.A."/>
        </authorList>
    </citation>
    <scope>NUCLEOTIDE SEQUENCE</scope>
    <source>
        <strain evidence="1">JC50</strain>
    </source>
</reference>
<sequence length="51" mass="6242">MKTVIKKLSEKEWELIEMLRNFRNAKHNPSIEINLYLDYLFESLKENDLED</sequence>
<keyword evidence="2" id="KW-1185">Reference proteome</keyword>
<evidence type="ECO:0000313" key="1">
    <source>
        <dbReference type="EMBL" id="UWN66178.1"/>
    </source>
</evidence>
<name>A0ABY5V9W6_9BACT</name>
<protein>
    <submittedName>
        <fullName evidence="1">Uncharacterized protein</fullName>
    </submittedName>
</protein>
<evidence type="ECO:0000313" key="2">
    <source>
        <dbReference type="Proteomes" id="UP001058267"/>
    </source>
</evidence>
<organism evidence="1 2">
    <name type="scientific">Alistipes senegalensis JC50</name>
    <dbReference type="NCBI Taxonomy" id="1033732"/>
    <lineage>
        <taxon>Bacteria</taxon>
        <taxon>Pseudomonadati</taxon>
        <taxon>Bacteroidota</taxon>
        <taxon>Bacteroidia</taxon>
        <taxon>Bacteroidales</taxon>
        <taxon>Rikenellaceae</taxon>
        <taxon>Alistipes</taxon>
    </lineage>
</organism>